<dbReference type="CDD" id="cd06261">
    <property type="entry name" value="TM_PBP2"/>
    <property type="match status" value="1"/>
</dbReference>
<dbReference type="SUPFAM" id="SSF160964">
    <property type="entry name" value="MalF N-terminal region-like"/>
    <property type="match status" value="1"/>
</dbReference>
<keyword evidence="5 7" id="KW-1133">Transmembrane helix</keyword>
<evidence type="ECO:0000256" key="4">
    <source>
        <dbReference type="ARBA" id="ARBA00022692"/>
    </source>
</evidence>
<dbReference type="GO" id="GO:0055085">
    <property type="term" value="P:transmembrane transport"/>
    <property type="evidence" value="ECO:0007669"/>
    <property type="project" value="InterPro"/>
</dbReference>
<feature type="non-terminal residue" evidence="9">
    <location>
        <position position="1"/>
    </location>
</feature>
<dbReference type="SUPFAM" id="SSF161098">
    <property type="entry name" value="MetI-like"/>
    <property type="match status" value="1"/>
</dbReference>
<dbReference type="PANTHER" id="PTHR30193:SF1">
    <property type="entry name" value="ABC TRANSPORTER PERMEASE PROTEIN YESP-RELATED"/>
    <property type="match status" value="1"/>
</dbReference>
<reference evidence="9" key="1">
    <citation type="submission" date="2020-02" db="EMBL/GenBank/DDBJ databases">
        <authorList>
            <person name="Meier V. D."/>
        </authorList>
    </citation>
    <scope>NUCLEOTIDE SEQUENCE</scope>
    <source>
        <strain evidence="9">AVDCRST_MAG93</strain>
    </source>
</reference>
<keyword evidence="2 7" id="KW-0813">Transport</keyword>
<feature type="transmembrane region" description="Helical" evidence="7">
    <location>
        <begin position="100"/>
        <end position="120"/>
    </location>
</feature>
<protein>
    <submittedName>
        <fullName evidence="9">ABC transporter, permease protein 1 (Cluster 1, maltose/g3p/polyamine/iron)</fullName>
    </submittedName>
</protein>
<evidence type="ECO:0000256" key="7">
    <source>
        <dbReference type="RuleBase" id="RU363032"/>
    </source>
</evidence>
<feature type="transmembrane region" description="Helical" evidence="7">
    <location>
        <begin position="256"/>
        <end position="278"/>
    </location>
</feature>
<evidence type="ECO:0000256" key="2">
    <source>
        <dbReference type="ARBA" id="ARBA00022448"/>
    </source>
</evidence>
<sequence>EERAAYLFLMPWLIGIVVFMLGPIIASVYLSLTNYNLITPPEWVGLDNYREMFFDDRNFWQSIRVTLKFTVLSVPLYMVTGLAISLLLNMKMRGMYLFRTILYLPSVLSGVAVAVLWVTLLNPELGAVNWVLRSIGIANPPRWLSSPDWAVPAVVLMGLWSVGGSAIIYLAGLQNIPPQLYEAAEIDGANTWQRFRNITLPMLTPTLFFSLITSLIGAFQVFEAGFILGGSRGGRSGALRFYLLNLWNEGFRNGRLGYASALAWILVVLAAIVIFITFRTSNRWVYYEHDPDRAS</sequence>
<dbReference type="PROSITE" id="PS50928">
    <property type="entry name" value="ABC_TM1"/>
    <property type="match status" value="1"/>
</dbReference>
<evidence type="ECO:0000313" key="9">
    <source>
        <dbReference type="EMBL" id="CAA9314366.1"/>
    </source>
</evidence>
<dbReference type="PANTHER" id="PTHR30193">
    <property type="entry name" value="ABC TRANSPORTER PERMEASE PROTEIN"/>
    <property type="match status" value="1"/>
</dbReference>
<keyword evidence="6 7" id="KW-0472">Membrane</keyword>
<evidence type="ECO:0000256" key="5">
    <source>
        <dbReference type="ARBA" id="ARBA00022989"/>
    </source>
</evidence>
<dbReference type="GO" id="GO:0005886">
    <property type="term" value="C:plasma membrane"/>
    <property type="evidence" value="ECO:0007669"/>
    <property type="project" value="UniProtKB-SubCell"/>
</dbReference>
<feature type="domain" description="ABC transmembrane type-1" evidence="8">
    <location>
        <begin position="63"/>
        <end position="277"/>
    </location>
</feature>
<gene>
    <name evidence="9" type="ORF">AVDCRST_MAG93-5429</name>
</gene>
<keyword evidence="3" id="KW-1003">Cell membrane</keyword>
<proteinExistence type="inferred from homology"/>
<organism evidence="9">
    <name type="scientific">uncultured Chloroflexia bacterium</name>
    <dbReference type="NCBI Taxonomy" id="1672391"/>
    <lineage>
        <taxon>Bacteria</taxon>
        <taxon>Bacillati</taxon>
        <taxon>Chloroflexota</taxon>
        <taxon>Chloroflexia</taxon>
        <taxon>environmental samples</taxon>
    </lineage>
</organism>
<dbReference type="InterPro" id="IPR051393">
    <property type="entry name" value="ABC_transporter_permease"/>
</dbReference>
<accession>A0A6J4KU58</accession>
<feature type="transmembrane region" description="Helical" evidence="7">
    <location>
        <begin position="12"/>
        <end position="32"/>
    </location>
</feature>
<dbReference type="Pfam" id="PF00528">
    <property type="entry name" value="BPD_transp_1"/>
    <property type="match status" value="1"/>
</dbReference>
<evidence type="ECO:0000256" key="6">
    <source>
        <dbReference type="ARBA" id="ARBA00023136"/>
    </source>
</evidence>
<dbReference type="Gene3D" id="1.10.3720.10">
    <property type="entry name" value="MetI-like"/>
    <property type="match status" value="1"/>
</dbReference>
<evidence type="ECO:0000259" key="8">
    <source>
        <dbReference type="PROSITE" id="PS50928"/>
    </source>
</evidence>
<evidence type="ECO:0000256" key="3">
    <source>
        <dbReference type="ARBA" id="ARBA00022475"/>
    </source>
</evidence>
<name>A0A6J4KU58_9CHLR</name>
<comment type="subcellular location">
    <subcellularLocation>
        <location evidence="1 7">Cell membrane</location>
        <topology evidence="1 7">Multi-pass membrane protein</topology>
    </subcellularLocation>
</comment>
<keyword evidence="4 7" id="KW-0812">Transmembrane</keyword>
<dbReference type="EMBL" id="CADCTR010001830">
    <property type="protein sequence ID" value="CAA9314366.1"/>
    <property type="molecule type" value="Genomic_DNA"/>
</dbReference>
<dbReference type="InterPro" id="IPR000515">
    <property type="entry name" value="MetI-like"/>
</dbReference>
<feature type="transmembrane region" description="Helical" evidence="7">
    <location>
        <begin position="149"/>
        <end position="171"/>
    </location>
</feature>
<feature type="transmembrane region" description="Helical" evidence="7">
    <location>
        <begin position="202"/>
        <end position="222"/>
    </location>
</feature>
<evidence type="ECO:0000256" key="1">
    <source>
        <dbReference type="ARBA" id="ARBA00004651"/>
    </source>
</evidence>
<dbReference type="InterPro" id="IPR035906">
    <property type="entry name" value="MetI-like_sf"/>
</dbReference>
<dbReference type="AlphaFoldDB" id="A0A6J4KU58"/>
<comment type="similarity">
    <text evidence="7">Belongs to the binding-protein-dependent transport system permease family.</text>
</comment>
<feature type="transmembrane region" description="Helical" evidence="7">
    <location>
        <begin position="69"/>
        <end position="88"/>
    </location>
</feature>